<keyword evidence="2" id="KW-1185">Reference proteome</keyword>
<accession>A0A5N7D7H4</accession>
<gene>
    <name evidence="1" type="ORF">BDV37DRAFT_163518</name>
</gene>
<sequence length="153" mass="18064">MSMKKLRAFPLKADLIHVSENRLHNDSCLLIDSYPDSRKHLKRLKPILRRLLAVSRMEDNTSGEAQYQDASVTPTLITIELCCERNTKRKQLCYIVGLRNELGMPIIRQDMECGTSRTIRIPRIHCRQERQMMAKKILRCTRKTRKTWQRRLS</sequence>
<reference evidence="1 2" key="1">
    <citation type="submission" date="2019-04" db="EMBL/GenBank/DDBJ databases">
        <authorList>
            <consortium name="DOE Joint Genome Institute"/>
            <person name="Mondo S."/>
            <person name="Kjaerbolling I."/>
            <person name="Vesth T."/>
            <person name="Frisvad J.C."/>
            <person name="Nybo J.L."/>
            <person name="Theobald S."/>
            <person name="Kildgaard S."/>
            <person name="Isbrandt T."/>
            <person name="Kuo A."/>
            <person name="Sato A."/>
            <person name="Lyhne E.K."/>
            <person name="Kogle M.E."/>
            <person name="Wiebenga A."/>
            <person name="Kun R.S."/>
            <person name="Lubbers R.J."/>
            <person name="Makela M.R."/>
            <person name="Barry K."/>
            <person name="Chovatia M."/>
            <person name="Clum A."/>
            <person name="Daum C."/>
            <person name="Haridas S."/>
            <person name="He G."/>
            <person name="LaButti K."/>
            <person name="Lipzen A."/>
            <person name="Riley R."/>
            <person name="Salamov A."/>
            <person name="Simmons B.A."/>
            <person name="Magnuson J.K."/>
            <person name="Henrissat B."/>
            <person name="Mortensen U.H."/>
            <person name="Larsen T.O."/>
            <person name="Devries R.P."/>
            <person name="Grigoriev I.V."/>
            <person name="Machida M."/>
            <person name="Baker S.E."/>
            <person name="Andersen M.R."/>
            <person name="Cantor M.N."/>
            <person name="Hua S.X."/>
        </authorList>
    </citation>
    <scope>NUCLEOTIDE SEQUENCE [LARGE SCALE GENOMIC DNA]</scope>
    <source>
        <strain evidence="1 2">CBS 119388</strain>
    </source>
</reference>
<dbReference type="Proteomes" id="UP000325579">
    <property type="component" value="Unassembled WGS sequence"/>
</dbReference>
<dbReference type="AlphaFoldDB" id="A0A5N7D7H4"/>
<dbReference type="RefSeq" id="XP_031939474.1">
    <property type="nucleotide sequence ID" value="XM_032079205.1"/>
</dbReference>
<proteinExistence type="predicted"/>
<dbReference type="EMBL" id="ML736791">
    <property type="protein sequence ID" value="KAE8402155.1"/>
    <property type="molecule type" value="Genomic_DNA"/>
</dbReference>
<dbReference type="GeneID" id="43663896"/>
<evidence type="ECO:0000313" key="1">
    <source>
        <dbReference type="EMBL" id="KAE8402155.1"/>
    </source>
</evidence>
<protein>
    <submittedName>
        <fullName evidence="1">Uncharacterized protein</fullName>
    </submittedName>
</protein>
<name>A0A5N7D7H4_9EURO</name>
<organism evidence="1 2">
    <name type="scientific">Aspergillus pseudonomiae</name>
    <dbReference type="NCBI Taxonomy" id="1506151"/>
    <lineage>
        <taxon>Eukaryota</taxon>
        <taxon>Fungi</taxon>
        <taxon>Dikarya</taxon>
        <taxon>Ascomycota</taxon>
        <taxon>Pezizomycotina</taxon>
        <taxon>Eurotiomycetes</taxon>
        <taxon>Eurotiomycetidae</taxon>
        <taxon>Eurotiales</taxon>
        <taxon>Aspergillaceae</taxon>
        <taxon>Aspergillus</taxon>
        <taxon>Aspergillus subgen. Circumdati</taxon>
    </lineage>
</organism>
<evidence type="ECO:0000313" key="2">
    <source>
        <dbReference type="Proteomes" id="UP000325579"/>
    </source>
</evidence>